<accession>A0A164Q8D2</accession>
<feature type="compositionally biased region" description="Polar residues" evidence="1">
    <location>
        <begin position="312"/>
        <end position="326"/>
    </location>
</feature>
<keyword evidence="4" id="KW-1185">Reference proteome</keyword>
<proteinExistence type="predicted"/>
<evidence type="ECO:0000256" key="1">
    <source>
        <dbReference type="SAM" id="MobiDB-lite"/>
    </source>
</evidence>
<feature type="region of interest" description="Disordered" evidence="1">
    <location>
        <begin position="260"/>
        <end position="372"/>
    </location>
</feature>
<protein>
    <submittedName>
        <fullName evidence="3">Uncharacterized protein</fullName>
    </submittedName>
</protein>
<feature type="signal peptide" evidence="2">
    <location>
        <begin position="1"/>
        <end position="20"/>
    </location>
</feature>
<reference evidence="3 4" key="1">
    <citation type="journal article" date="2016" name="Mol. Biol. Evol.">
        <title>Comparative Genomics of Early-Diverging Mushroom-Forming Fungi Provides Insights into the Origins of Lignocellulose Decay Capabilities.</title>
        <authorList>
            <person name="Nagy L.G."/>
            <person name="Riley R."/>
            <person name="Tritt A."/>
            <person name="Adam C."/>
            <person name="Daum C."/>
            <person name="Floudas D."/>
            <person name="Sun H."/>
            <person name="Yadav J.S."/>
            <person name="Pangilinan J."/>
            <person name="Larsson K.H."/>
            <person name="Matsuura K."/>
            <person name="Barry K."/>
            <person name="Labutti K."/>
            <person name="Kuo R."/>
            <person name="Ohm R.A."/>
            <person name="Bhattacharya S.S."/>
            <person name="Shirouzu T."/>
            <person name="Yoshinaga Y."/>
            <person name="Martin F.M."/>
            <person name="Grigoriev I.V."/>
            <person name="Hibbett D.S."/>
        </authorList>
    </citation>
    <scope>NUCLEOTIDE SEQUENCE [LARGE SCALE GENOMIC DNA]</scope>
    <source>
        <strain evidence="3 4">HHB9708</strain>
    </source>
</reference>
<dbReference type="EMBL" id="KV419428">
    <property type="protein sequence ID" value="KZS89424.1"/>
    <property type="molecule type" value="Genomic_DNA"/>
</dbReference>
<evidence type="ECO:0000256" key="2">
    <source>
        <dbReference type="SAM" id="SignalP"/>
    </source>
</evidence>
<feature type="compositionally biased region" description="Low complexity" evidence="1">
    <location>
        <begin position="502"/>
        <end position="522"/>
    </location>
</feature>
<feature type="compositionally biased region" description="Low complexity" evidence="1">
    <location>
        <begin position="203"/>
        <end position="212"/>
    </location>
</feature>
<feature type="region of interest" description="Disordered" evidence="1">
    <location>
        <begin position="153"/>
        <end position="232"/>
    </location>
</feature>
<name>A0A164Q8D2_9AGAM</name>
<feature type="region of interest" description="Disordered" evidence="1">
    <location>
        <begin position="118"/>
        <end position="138"/>
    </location>
</feature>
<feature type="chain" id="PRO_5007852481" evidence="2">
    <location>
        <begin position="21"/>
        <end position="651"/>
    </location>
</feature>
<feature type="compositionally biased region" description="Low complexity" evidence="1">
    <location>
        <begin position="338"/>
        <end position="347"/>
    </location>
</feature>
<organism evidence="3 4">
    <name type="scientific">Sistotremastrum niveocremeum HHB9708</name>
    <dbReference type="NCBI Taxonomy" id="1314777"/>
    <lineage>
        <taxon>Eukaryota</taxon>
        <taxon>Fungi</taxon>
        <taxon>Dikarya</taxon>
        <taxon>Basidiomycota</taxon>
        <taxon>Agaricomycotina</taxon>
        <taxon>Agaricomycetes</taxon>
        <taxon>Sistotremastrales</taxon>
        <taxon>Sistotremastraceae</taxon>
        <taxon>Sertulicium</taxon>
        <taxon>Sertulicium niveocremeum</taxon>
    </lineage>
</organism>
<feature type="region of interest" description="Disordered" evidence="1">
    <location>
        <begin position="405"/>
        <end position="427"/>
    </location>
</feature>
<dbReference type="AlphaFoldDB" id="A0A164Q8D2"/>
<evidence type="ECO:0000313" key="4">
    <source>
        <dbReference type="Proteomes" id="UP000076722"/>
    </source>
</evidence>
<feature type="region of interest" description="Disordered" evidence="1">
    <location>
        <begin position="443"/>
        <end position="467"/>
    </location>
</feature>
<feature type="compositionally biased region" description="Low complexity" evidence="1">
    <location>
        <begin position="119"/>
        <end position="134"/>
    </location>
</feature>
<feature type="region of interest" description="Disordered" evidence="1">
    <location>
        <begin position="502"/>
        <end position="541"/>
    </location>
</feature>
<gene>
    <name evidence="3" type="ORF">SISNIDRAFT_469443</name>
</gene>
<feature type="compositionally biased region" description="Polar residues" evidence="1">
    <location>
        <begin position="213"/>
        <end position="227"/>
    </location>
</feature>
<feature type="compositionally biased region" description="Polar residues" evidence="1">
    <location>
        <begin position="271"/>
        <end position="295"/>
    </location>
</feature>
<dbReference type="Proteomes" id="UP000076722">
    <property type="component" value="Unassembled WGS sequence"/>
</dbReference>
<keyword evidence="2" id="KW-0732">Signal</keyword>
<sequence>MIAKLLVLISDCLWLAKLGSYPMGNPVVPTIRNGTTHKPIIRLGRLVVSHTIEFPRVPFTTGPSRKSHRGPLTIRGRDRHLFDKIEVWRCQTDVATRTSSIHHLQRYIRGAVAEYEGLSESSESSPSSPNSPWSMNFEQPITTINPAQLQQTTSDSYNLPSHGASYPGPDSLANPSSHQTEARSSHVSPAQGLPTAHHRHSDSLSSWDSIPSNNNQTAPVSQNPHQPNSERRWDTQAGEVTRGASYEGDTQGSWHQYQHSSYATPTVPRPTASSSASTIEPHNSGSSSTHSQEAQSVHHEKEPQETSAMRPENNQLPMYPSTSLAGAQSLVGQHDSRSSNLSESSLRMQEAQHSSASITAARFNPNSDSEPSNSLTALVDVLQVTPEQLNAAAERLRRKNGAVRREFPPSETYNMPHGPEGGYHSAMSHHCCSSLVSERSPYFQSPDLQGHPRSCHSHHNQAPSPMYDPRAYREIATERYHHHPQNDRDTQWLPWNDSIRSSSSSWPSPSSASRSSNASSSWPPSPRSDEQRHVPLRNSPSVYLDRRGLGFENSHEIALRRENRYRPYARKLRGDHHLIDNAQSQAHSEEYYHFHPYHDPVASHQYPHPPVRNFNEVNVCRAYVVLSVIDNVPAPAAQLRTYGASLLCAVH</sequence>
<evidence type="ECO:0000313" key="3">
    <source>
        <dbReference type="EMBL" id="KZS89424.1"/>
    </source>
</evidence>
<feature type="compositionally biased region" description="Polar residues" evidence="1">
    <location>
        <begin position="351"/>
        <end position="372"/>
    </location>
</feature>